<comment type="caution">
    <text evidence="10">The sequence shown here is derived from an EMBL/GenBank/DDBJ whole genome shotgun (WGS) entry which is preliminary data.</text>
</comment>
<accession>A0A6N6VQQ0</accession>
<dbReference type="PANTHER" id="PTHR43528:SF7">
    <property type="entry name" value="MFS TRANSPORTER"/>
    <property type="match status" value="1"/>
</dbReference>
<name>A0A6N6VQQ0_9BACT</name>
<feature type="transmembrane region" description="Helical" evidence="8">
    <location>
        <begin position="200"/>
        <end position="223"/>
    </location>
</feature>
<keyword evidence="5" id="KW-0769">Symport</keyword>
<dbReference type="EMBL" id="WFLM01000004">
    <property type="protein sequence ID" value="KAB8037894.1"/>
    <property type="molecule type" value="Genomic_DNA"/>
</dbReference>
<feature type="transmembrane region" description="Helical" evidence="8">
    <location>
        <begin position="165"/>
        <end position="188"/>
    </location>
</feature>
<keyword evidence="6 8" id="KW-1133">Transmembrane helix</keyword>
<keyword evidence="11" id="KW-1185">Reference proteome</keyword>
<feature type="domain" description="Major facilitator superfamily (MFS) profile" evidence="9">
    <location>
        <begin position="28"/>
        <end position="435"/>
    </location>
</feature>
<dbReference type="InterPro" id="IPR020846">
    <property type="entry name" value="MFS_dom"/>
</dbReference>
<dbReference type="GO" id="GO:0015293">
    <property type="term" value="F:symporter activity"/>
    <property type="evidence" value="ECO:0007669"/>
    <property type="project" value="UniProtKB-KW"/>
</dbReference>
<feature type="transmembrane region" description="Helical" evidence="8">
    <location>
        <begin position="124"/>
        <end position="144"/>
    </location>
</feature>
<evidence type="ECO:0000256" key="8">
    <source>
        <dbReference type="SAM" id="Phobius"/>
    </source>
</evidence>
<dbReference type="InterPro" id="IPR036259">
    <property type="entry name" value="MFS_trans_sf"/>
</dbReference>
<dbReference type="PANTHER" id="PTHR43528">
    <property type="entry name" value="ALPHA-KETOGLUTARATE PERMEASE"/>
    <property type="match status" value="1"/>
</dbReference>
<dbReference type="Pfam" id="PF00083">
    <property type="entry name" value="Sugar_tr"/>
    <property type="match status" value="1"/>
</dbReference>
<dbReference type="SUPFAM" id="SSF103473">
    <property type="entry name" value="MFS general substrate transporter"/>
    <property type="match status" value="1"/>
</dbReference>
<evidence type="ECO:0000256" key="6">
    <source>
        <dbReference type="ARBA" id="ARBA00022989"/>
    </source>
</evidence>
<dbReference type="GO" id="GO:0005886">
    <property type="term" value="C:plasma membrane"/>
    <property type="evidence" value="ECO:0007669"/>
    <property type="project" value="UniProtKB-SubCell"/>
</dbReference>
<dbReference type="OrthoDB" id="3690818at2"/>
<evidence type="ECO:0000256" key="1">
    <source>
        <dbReference type="ARBA" id="ARBA00004651"/>
    </source>
</evidence>
<reference evidence="10 11" key="1">
    <citation type="submission" date="2019-10" db="EMBL/GenBank/DDBJ databases">
        <title>New species of Slilvanegrellaceae.</title>
        <authorList>
            <person name="Pitt A."/>
            <person name="Hahn M.W."/>
        </authorList>
    </citation>
    <scope>NUCLEOTIDE SEQUENCE [LARGE SCALE GENOMIC DNA]</scope>
    <source>
        <strain evidence="10 11">SP-Ram-0.45-NSY-1</strain>
    </source>
</reference>
<keyword evidence="4 8" id="KW-0812">Transmembrane</keyword>
<comment type="subcellular location">
    <subcellularLocation>
        <location evidence="1">Cell membrane</location>
        <topology evidence="1">Multi-pass membrane protein</topology>
    </subcellularLocation>
</comment>
<gene>
    <name evidence="10" type="ORF">GCL60_12020</name>
</gene>
<dbReference type="Pfam" id="PF07690">
    <property type="entry name" value="MFS_1"/>
    <property type="match status" value="1"/>
</dbReference>
<dbReference type="Gene3D" id="1.20.1250.20">
    <property type="entry name" value="MFS general substrate transporter like domains"/>
    <property type="match status" value="2"/>
</dbReference>
<evidence type="ECO:0000256" key="4">
    <source>
        <dbReference type="ARBA" id="ARBA00022692"/>
    </source>
</evidence>
<evidence type="ECO:0000313" key="11">
    <source>
        <dbReference type="Proteomes" id="UP000437748"/>
    </source>
</evidence>
<evidence type="ECO:0000256" key="3">
    <source>
        <dbReference type="ARBA" id="ARBA00022475"/>
    </source>
</evidence>
<dbReference type="Proteomes" id="UP000437748">
    <property type="component" value="Unassembled WGS sequence"/>
</dbReference>
<protein>
    <submittedName>
        <fullName evidence="10">MFS transporter</fullName>
    </submittedName>
</protein>
<feature type="transmembrane region" description="Helical" evidence="8">
    <location>
        <begin position="344"/>
        <end position="368"/>
    </location>
</feature>
<feature type="transmembrane region" description="Helical" evidence="8">
    <location>
        <begin position="100"/>
        <end position="118"/>
    </location>
</feature>
<keyword evidence="3" id="KW-1003">Cell membrane</keyword>
<feature type="transmembrane region" description="Helical" evidence="8">
    <location>
        <begin position="380"/>
        <end position="399"/>
    </location>
</feature>
<keyword evidence="7 8" id="KW-0472">Membrane</keyword>
<evidence type="ECO:0000259" key="9">
    <source>
        <dbReference type="PROSITE" id="PS50850"/>
    </source>
</evidence>
<feature type="transmembrane region" description="Helical" evidence="8">
    <location>
        <begin position="252"/>
        <end position="271"/>
    </location>
</feature>
<feature type="transmembrane region" description="Helical" evidence="8">
    <location>
        <begin position="318"/>
        <end position="338"/>
    </location>
</feature>
<organism evidence="10 11">
    <name type="scientific">Silvanigrella paludirubra</name>
    <dbReference type="NCBI Taxonomy" id="2499159"/>
    <lineage>
        <taxon>Bacteria</taxon>
        <taxon>Pseudomonadati</taxon>
        <taxon>Bdellovibrionota</taxon>
        <taxon>Oligoflexia</taxon>
        <taxon>Silvanigrellales</taxon>
        <taxon>Silvanigrellaceae</taxon>
        <taxon>Silvanigrella</taxon>
    </lineage>
</organism>
<dbReference type="InterPro" id="IPR051084">
    <property type="entry name" value="H+-coupled_symporters"/>
</dbReference>
<dbReference type="PROSITE" id="PS50850">
    <property type="entry name" value="MFS"/>
    <property type="match status" value="1"/>
</dbReference>
<feature type="transmembrane region" description="Helical" evidence="8">
    <location>
        <begin position="291"/>
        <end position="309"/>
    </location>
</feature>
<evidence type="ECO:0000313" key="10">
    <source>
        <dbReference type="EMBL" id="KAB8037894.1"/>
    </source>
</evidence>
<evidence type="ECO:0000256" key="5">
    <source>
        <dbReference type="ARBA" id="ARBA00022847"/>
    </source>
</evidence>
<proteinExistence type="predicted"/>
<evidence type="ECO:0000256" key="2">
    <source>
        <dbReference type="ARBA" id="ARBA00022448"/>
    </source>
</evidence>
<dbReference type="InterPro" id="IPR011701">
    <property type="entry name" value="MFS"/>
</dbReference>
<feature type="transmembrane region" description="Helical" evidence="8">
    <location>
        <begin position="40"/>
        <end position="58"/>
    </location>
</feature>
<sequence>MTFHFPFRKKKSKENHIYKNLSKNEIKTFTISAVGGSLEFYDFVVYIYFATIMSKLFFQNDSPVAGLILTYSVFACGYLARVLGGLVFSHFGDKNGRKNSFSFTVFLMAAPTFIIGILPTYSQIGITASILLFICRFAQGLAIGGEIPCSITFIYEHAQKSHRGLACGILFCGIIFGIFLGSSAGYLVTKFMSEETIYSWGWRIPFLVGGILGLIGVYLRRYLTETPVFRQMKKENIKYPVQLIFKDHKFSLIQTASAIWVVAVAITLYLLYLPNYFKTYYSYHSEDILKINSIFVLIYALFIVIFGYISDKIGGRKVFNFSCILFIIFSYPIFISFSENNFTAIYICYSIVSVASAAATSSAILLLAESYPAKIRYSGSSLSYNLAFGIFGGFTPLIATTLIEHFKSKSAPAFYMILVAIIGFILSIIKKNKVHDS</sequence>
<dbReference type="RefSeq" id="WP_153420972.1">
    <property type="nucleotide sequence ID" value="NZ_WFLM01000004.1"/>
</dbReference>
<feature type="transmembrane region" description="Helical" evidence="8">
    <location>
        <begin position="411"/>
        <end position="429"/>
    </location>
</feature>
<dbReference type="AlphaFoldDB" id="A0A6N6VQQ0"/>
<keyword evidence="2" id="KW-0813">Transport</keyword>
<dbReference type="InterPro" id="IPR005828">
    <property type="entry name" value="MFS_sugar_transport-like"/>
</dbReference>
<feature type="transmembrane region" description="Helical" evidence="8">
    <location>
        <begin position="64"/>
        <end position="88"/>
    </location>
</feature>
<evidence type="ECO:0000256" key="7">
    <source>
        <dbReference type="ARBA" id="ARBA00023136"/>
    </source>
</evidence>